<sequence>MKLFLIILGISIIFPSLASKKTCEKNFLHEIYAYGDELASESLSQYVNLDVNPCDDFYNYACGTWLNKKDKKVKGEYNFHEHMKDVYNGKFNGKSEAIKKVNEMRKKCNDLGEDYRNDCIKKVDNFGYYAFASFFVRRMKDTLETYTCFKSIKETIRHIKKQFKILLKEKKNLLDKITMKNYLLKIDNMKFEVSDFYLENLRNKTSMEKCYKYFKFSSKKDDVKKMLSNMKNYASFIPSKDKKSKVRCVDFIVNSESNGVKLEFLIDNYAFYLPEMNTLYFNPTICNNRCHNVYYSKLFNYGCSGFTIAHEMFHAFDSEGMNFDYNGKENYDVTTDYSRNIFNNRSKCFVKMYGNKFNNFLTLDEDIADNGGIKIAHRLFIEGKKRLKCSNRVIPKFEKLTQEQLFYINLARSICKNPNENPDKPDDENYEGNPKDFRIWKVLSNSKSFAKAFQCKVGEKMNPKDKCEFW</sequence>
<dbReference type="STRING" id="34506.A0A090KXT6"/>
<dbReference type="Proteomes" id="UP000035682">
    <property type="component" value="Unplaced"/>
</dbReference>
<dbReference type="InterPro" id="IPR018497">
    <property type="entry name" value="Peptidase_M13_C"/>
</dbReference>
<gene>
    <name evidence="3 5 6" type="ORF">SRAE_1000059800</name>
</gene>
<proteinExistence type="predicted"/>
<dbReference type="GO" id="GO:0005886">
    <property type="term" value="C:plasma membrane"/>
    <property type="evidence" value="ECO:0007669"/>
    <property type="project" value="TreeGrafter"/>
</dbReference>
<name>A0A090KXT6_STRRB</name>
<dbReference type="Gene3D" id="3.40.390.10">
    <property type="entry name" value="Collagenase (Catalytic Domain)"/>
    <property type="match status" value="2"/>
</dbReference>
<reference evidence="3 4" key="1">
    <citation type="submission" date="2014-09" db="EMBL/GenBank/DDBJ databases">
        <authorList>
            <person name="Martin A.A."/>
        </authorList>
    </citation>
    <scope>NUCLEOTIDE SEQUENCE</scope>
    <source>
        <strain evidence="4">ED321</strain>
        <strain evidence="3">ED321 Heterogonic</strain>
    </source>
</reference>
<dbReference type="InterPro" id="IPR024079">
    <property type="entry name" value="MetalloPept_cat_dom_sf"/>
</dbReference>
<organism evidence="3">
    <name type="scientific">Strongyloides ratti</name>
    <name type="common">Parasitic roundworm</name>
    <dbReference type="NCBI Taxonomy" id="34506"/>
    <lineage>
        <taxon>Eukaryota</taxon>
        <taxon>Metazoa</taxon>
        <taxon>Ecdysozoa</taxon>
        <taxon>Nematoda</taxon>
        <taxon>Chromadorea</taxon>
        <taxon>Rhabditida</taxon>
        <taxon>Tylenchina</taxon>
        <taxon>Panagrolaimomorpha</taxon>
        <taxon>Strongyloidoidea</taxon>
        <taxon>Strongyloididae</taxon>
        <taxon>Strongyloides</taxon>
    </lineage>
</organism>
<dbReference type="CTD" id="36374690"/>
<feature type="domain" description="Peptidase M13 C-terminal" evidence="2">
    <location>
        <begin position="270"/>
        <end position="468"/>
    </location>
</feature>
<dbReference type="GeneID" id="36374690"/>
<protein>
    <submittedName>
        <fullName evidence="3 5">Phosphate-regulating neutral endopeptidase</fullName>
    </submittedName>
</protein>
<dbReference type="PROSITE" id="PS51885">
    <property type="entry name" value="NEPRILYSIN"/>
    <property type="match status" value="1"/>
</dbReference>
<evidence type="ECO:0000259" key="2">
    <source>
        <dbReference type="Pfam" id="PF01431"/>
    </source>
</evidence>
<dbReference type="PANTHER" id="PTHR11733">
    <property type="entry name" value="ZINC METALLOPROTEASE FAMILY M13 NEPRILYSIN-RELATED"/>
    <property type="match status" value="1"/>
</dbReference>
<dbReference type="GO" id="GO:0016485">
    <property type="term" value="P:protein processing"/>
    <property type="evidence" value="ECO:0007669"/>
    <property type="project" value="TreeGrafter"/>
</dbReference>
<keyword evidence="1" id="KW-0732">Signal</keyword>
<dbReference type="OrthoDB" id="5873741at2759"/>
<keyword evidence="4" id="KW-1185">Reference proteome</keyword>
<evidence type="ECO:0000256" key="1">
    <source>
        <dbReference type="SAM" id="SignalP"/>
    </source>
</evidence>
<dbReference type="AlphaFoldDB" id="A0A090KXT6"/>
<feature type="chain" id="PRO_5015030248" evidence="1">
    <location>
        <begin position="19"/>
        <end position="470"/>
    </location>
</feature>
<dbReference type="GO" id="GO:0004222">
    <property type="term" value="F:metalloendopeptidase activity"/>
    <property type="evidence" value="ECO:0007669"/>
    <property type="project" value="InterPro"/>
</dbReference>
<reference evidence="5" key="2">
    <citation type="submission" date="2020-12" db="UniProtKB">
        <authorList>
            <consortium name="WormBaseParasite"/>
        </authorList>
    </citation>
    <scope>IDENTIFICATION</scope>
</reference>
<dbReference type="PANTHER" id="PTHR11733:SF133">
    <property type="entry name" value="PHOSPHATE-REGULATING NEUTRAL ENDOPEPTIDASE PHEX"/>
    <property type="match status" value="1"/>
</dbReference>
<dbReference type="WBParaSite" id="SRAE_1000059800.1">
    <property type="protein sequence ID" value="SRAE_1000059800.1"/>
    <property type="gene ID" value="WBGene00257195"/>
</dbReference>
<dbReference type="SUPFAM" id="SSF55486">
    <property type="entry name" value="Metalloproteases ('zincins'), catalytic domain"/>
    <property type="match status" value="2"/>
</dbReference>
<dbReference type="EMBL" id="LN609528">
    <property type="protein sequence ID" value="CEF62325.1"/>
    <property type="molecule type" value="Genomic_DNA"/>
</dbReference>
<dbReference type="RefSeq" id="XP_024501527.1">
    <property type="nucleotide sequence ID" value="XM_024647450.1"/>
</dbReference>
<feature type="signal peptide" evidence="1">
    <location>
        <begin position="1"/>
        <end position="18"/>
    </location>
</feature>
<evidence type="ECO:0000313" key="4">
    <source>
        <dbReference type="Proteomes" id="UP000035682"/>
    </source>
</evidence>
<dbReference type="InterPro" id="IPR000718">
    <property type="entry name" value="Peptidase_M13"/>
</dbReference>
<evidence type="ECO:0000313" key="6">
    <source>
        <dbReference type="WormBase" id="SRAE_1000059800"/>
    </source>
</evidence>
<evidence type="ECO:0000313" key="5">
    <source>
        <dbReference type="WBParaSite" id="SRAE_1000059800.1"/>
    </source>
</evidence>
<accession>A0A090KXT6</accession>
<dbReference type="PRINTS" id="PR00786">
    <property type="entry name" value="NEPRILYSIN"/>
</dbReference>
<dbReference type="WormBase" id="SRAE_1000059800">
    <property type="protein sequence ID" value="SRP07498"/>
    <property type="gene ID" value="WBGene00257195"/>
</dbReference>
<evidence type="ECO:0000313" key="3">
    <source>
        <dbReference type="EMBL" id="CEF62325.1"/>
    </source>
</evidence>
<dbReference type="Pfam" id="PF01431">
    <property type="entry name" value="Peptidase_M13"/>
    <property type="match status" value="1"/>
</dbReference>